<feature type="domain" description="PepSY" evidence="2">
    <location>
        <begin position="41"/>
        <end position="96"/>
    </location>
</feature>
<keyword evidence="4" id="KW-1185">Reference proteome</keyword>
<evidence type="ECO:0000256" key="1">
    <source>
        <dbReference type="SAM" id="SignalP"/>
    </source>
</evidence>
<dbReference type="Pfam" id="PF03413">
    <property type="entry name" value="PepSY"/>
    <property type="match status" value="1"/>
</dbReference>
<proteinExistence type="predicted"/>
<accession>Q0F2E3</accession>
<organism evidence="3 4">
    <name type="scientific">Mariprofundus ferrooxydans PV-1</name>
    <dbReference type="NCBI Taxonomy" id="314345"/>
    <lineage>
        <taxon>Bacteria</taxon>
        <taxon>Pseudomonadati</taxon>
        <taxon>Pseudomonadota</taxon>
        <taxon>Candidatius Mariprofundia</taxon>
        <taxon>Mariprofundales</taxon>
        <taxon>Mariprofundaceae</taxon>
        <taxon>Mariprofundus</taxon>
    </lineage>
</organism>
<name>Q0F2E3_9PROT</name>
<feature type="signal peptide" evidence="1">
    <location>
        <begin position="1"/>
        <end position="24"/>
    </location>
</feature>
<dbReference type="Proteomes" id="UP000005297">
    <property type="component" value="Unassembled WGS sequence"/>
</dbReference>
<dbReference type="AlphaFoldDB" id="Q0F2E3"/>
<evidence type="ECO:0000259" key="2">
    <source>
        <dbReference type="Pfam" id="PF03413"/>
    </source>
</evidence>
<protein>
    <recommendedName>
        <fullName evidence="2">PepSY domain-containing protein</fullName>
    </recommendedName>
</protein>
<keyword evidence="1" id="KW-0732">Signal</keyword>
<dbReference type="eggNOG" id="COG3212">
    <property type="taxonomic scope" value="Bacteria"/>
</dbReference>
<feature type="chain" id="PRO_5004171343" description="PepSY domain-containing protein" evidence="1">
    <location>
        <begin position="25"/>
        <end position="101"/>
    </location>
</feature>
<comment type="caution">
    <text evidence="3">The sequence shown here is derived from an EMBL/GenBank/DDBJ whole genome shotgun (WGS) entry which is preliminary data.</text>
</comment>
<evidence type="ECO:0000313" key="4">
    <source>
        <dbReference type="Proteomes" id="UP000005297"/>
    </source>
</evidence>
<dbReference type="RefSeq" id="WP_009850626.1">
    <property type="nucleotide sequence ID" value="NZ_DS022295.1"/>
</dbReference>
<dbReference type="HOGENOM" id="CLU_143489_5_1_0"/>
<dbReference type="STRING" id="314344.AL013_01415"/>
<reference evidence="3 4" key="1">
    <citation type="submission" date="2006-09" db="EMBL/GenBank/DDBJ databases">
        <authorList>
            <person name="Emerson D."/>
            <person name="Ferriera S."/>
            <person name="Johnson J."/>
            <person name="Kravitz S."/>
            <person name="Halpern A."/>
            <person name="Remington K."/>
            <person name="Beeson K."/>
            <person name="Tran B."/>
            <person name="Rogers Y.-H."/>
            <person name="Friedman R."/>
            <person name="Venter J.C."/>
        </authorList>
    </citation>
    <scope>NUCLEOTIDE SEQUENCE [LARGE SCALE GENOMIC DNA]</scope>
    <source>
        <strain evidence="3 4">PV-1</strain>
    </source>
</reference>
<dbReference type="Gene3D" id="3.10.450.40">
    <property type="match status" value="1"/>
</dbReference>
<dbReference type="EMBL" id="AATS01000002">
    <property type="protein sequence ID" value="EAU55607.1"/>
    <property type="molecule type" value="Genomic_DNA"/>
</dbReference>
<sequence length="101" mass="11233">MKSSLLFAAAVASVMCIVAEAAVADDDMSRIRHLRDTQSILSLTDILASVEKKYPGTVLDVELEEEHGQIIYEIELLGRNKKIHHLKIDARSGKMIRKGDD</sequence>
<dbReference type="OrthoDB" id="5772663at2"/>
<evidence type="ECO:0000313" key="3">
    <source>
        <dbReference type="EMBL" id="EAU55607.1"/>
    </source>
</evidence>
<dbReference type="InterPro" id="IPR025711">
    <property type="entry name" value="PepSY"/>
</dbReference>
<dbReference type="InParanoid" id="Q0F2E3"/>
<gene>
    <name evidence="3" type="ORF">SPV1_01627</name>
</gene>